<gene>
    <name evidence="3" type="ORF">L8V00_06535</name>
</gene>
<feature type="domain" description="Htaa" evidence="2">
    <location>
        <begin position="382"/>
        <end position="536"/>
    </location>
</feature>
<dbReference type="AlphaFoldDB" id="A0A9X3LKW4"/>
<evidence type="ECO:0000256" key="1">
    <source>
        <dbReference type="SAM" id="MobiDB-lite"/>
    </source>
</evidence>
<accession>A0A9X3LKW4</accession>
<reference evidence="3" key="1">
    <citation type="submission" date="2022-02" db="EMBL/GenBank/DDBJ databases">
        <title>Corynebacterium sp. from urogenital microbiome.</title>
        <authorList>
            <person name="Cappelli E.A."/>
            <person name="Ribeiro T.G."/>
            <person name="Peixe L."/>
        </authorList>
    </citation>
    <scope>NUCLEOTIDE SEQUENCE</scope>
    <source>
        <strain evidence="3">C8Ua_174</strain>
    </source>
</reference>
<dbReference type="Proteomes" id="UP001146469">
    <property type="component" value="Unassembled WGS sequence"/>
</dbReference>
<dbReference type="InterPro" id="IPR007331">
    <property type="entry name" value="Htaa"/>
</dbReference>
<feature type="compositionally biased region" description="Gly residues" evidence="1">
    <location>
        <begin position="319"/>
        <end position="366"/>
    </location>
</feature>
<name>A0A9X3LKW4_9CORY</name>
<evidence type="ECO:0000313" key="4">
    <source>
        <dbReference type="Proteomes" id="UP001146469"/>
    </source>
</evidence>
<organism evidence="3 4">
    <name type="scientific">Corynebacterium evansiae</name>
    <dbReference type="NCBI Taxonomy" id="2913499"/>
    <lineage>
        <taxon>Bacteria</taxon>
        <taxon>Bacillati</taxon>
        <taxon>Actinomycetota</taxon>
        <taxon>Actinomycetes</taxon>
        <taxon>Mycobacteriales</taxon>
        <taxon>Corynebacteriaceae</taxon>
        <taxon>Corynebacterium</taxon>
    </lineage>
</organism>
<sequence>MHLSLFGSRRGSVRRSFGRTSTAVAAASVLAFAPVAFTTVATPVASAAGTCEFNWGIKQSYRAYIQGPVAKGGWGGDGIGFNGDKTGPNGAFQFRPQKPQVNGDTVTVPLNGVLRFNGHNYGGDDLLDMTLSDWKVRAKGKTAEILVDYVSYESDMVNKSKRGAKITGDDEVIAKVNLSTPVNPGSGSVNLSGSTTLTQGGSRLFLAYNAGTSMDPTSGSVALDGSCGSDSGSGSGSGEKRTLTTIDGNFTGFNKEAMGILSETNDTMNALTTFMGNSQAFLDEYESFVNRGRGKNGSSSGSDSGTSSTSGTSSNSNSGSGGGSASGGASLGSGNSGARNGGTGGGSASSGGGTTRGGAAAGGAAGGGGDLHCESVKAVESAKASWALKESFQSYITGSIAKGKWDLSGVGYSGGKYQFTGNGGNVDTSSQQGTISYGGAMQFTGHNGILDLNIANPEIQFNGGTGRLVADVRSSNMEGEKRDFGRTVLGDLSFSSLDVSENSVSGEASVSLTQDGSVAFAEFYDPGTQLAPISFSAQLGGQGDCDAVGGTSASGSNAGGSGGGSSAAHNAAAAKLADNKDGFGNGVDGDSSSAGYENGSSKFKVKPAAAEGQDENPTSYLLGLIVGVIVAGGSIGRLVVSNPS</sequence>
<proteinExistence type="predicted"/>
<feature type="compositionally biased region" description="Low complexity" evidence="1">
    <location>
        <begin position="296"/>
        <end position="318"/>
    </location>
</feature>
<feature type="domain" description="Htaa" evidence="2">
    <location>
        <begin position="51"/>
        <end position="220"/>
    </location>
</feature>
<dbReference type="EMBL" id="JAKMUT010000005">
    <property type="protein sequence ID" value="MCZ9289856.1"/>
    <property type="molecule type" value="Genomic_DNA"/>
</dbReference>
<comment type="caution">
    <text evidence="3">The sequence shown here is derived from an EMBL/GenBank/DDBJ whole genome shotgun (WGS) entry which is preliminary data.</text>
</comment>
<feature type="region of interest" description="Disordered" evidence="1">
    <location>
        <begin position="219"/>
        <end position="249"/>
    </location>
</feature>
<protein>
    <submittedName>
        <fullName evidence="3">HtaA domain-containing protein</fullName>
    </submittedName>
</protein>
<dbReference type="Pfam" id="PF04213">
    <property type="entry name" value="HtaA"/>
    <property type="match status" value="2"/>
</dbReference>
<evidence type="ECO:0000259" key="2">
    <source>
        <dbReference type="Pfam" id="PF04213"/>
    </source>
</evidence>
<feature type="region of interest" description="Disordered" evidence="1">
    <location>
        <begin position="292"/>
        <end position="366"/>
    </location>
</feature>
<evidence type="ECO:0000313" key="3">
    <source>
        <dbReference type="EMBL" id="MCZ9289856.1"/>
    </source>
</evidence>
<dbReference type="RefSeq" id="WP_269944550.1">
    <property type="nucleotide sequence ID" value="NZ_JAKMUT010000005.1"/>
</dbReference>
<keyword evidence="4" id="KW-1185">Reference proteome</keyword>